<dbReference type="Gene3D" id="2.60.120.200">
    <property type="match status" value="1"/>
</dbReference>
<dbReference type="OrthoDB" id="258532at2"/>
<feature type="domain" description="LamG-like jellyroll fold" evidence="3">
    <location>
        <begin position="362"/>
        <end position="493"/>
    </location>
</feature>
<protein>
    <submittedName>
        <fullName evidence="4">FecR protein</fullName>
    </submittedName>
</protein>
<keyword evidence="5" id="KW-1185">Reference proteome</keyword>
<comment type="caution">
    <text evidence="4">The sequence shown here is derived from an EMBL/GenBank/DDBJ whole genome shotgun (WGS) entry which is preliminary data.</text>
</comment>
<dbReference type="SMART" id="SM00560">
    <property type="entry name" value="LamGL"/>
    <property type="match status" value="1"/>
</dbReference>
<dbReference type="Pfam" id="PF13385">
    <property type="entry name" value="Laminin_G_3"/>
    <property type="match status" value="1"/>
</dbReference>
<sequence length="505" mass="54649">MKSPQPADGELQELLADLLDGELSEDARRRLNERLSSDPQAQALYLDFCETHAALSWEHGLVIADLEPSTRDIVPPRTDSISWTRAWTILATLAATFLVAAIAWYSDSDEVVEPTAGGAVVAQLVSRIDAVLTADSLPWETNEIRVGGYEIERGLVQLEFASGVSVLIEAPARFDAVSAERLVLHAGRLSANVPPEGVGFTVETPEADVVDFGTEFSVEVGGEESEVHVFSGHVQVKPKTESGSEQADAIDLRTEQAIRISEATRQPAGIDLATDRFIRSINEPQKQYPMLVKQLGFVAYYRMPIRGGGLACSPKKYAGEMLMGEGTRPAFAPGIVGASLRVGGRSVGRGAHIENPPRLTSGHFSLVAWVYADSRPPGGTVATDVSDGDGRFALSLDRNGRLTGTVTTNEDKQVSVSDLSSVPLNSWQFVVLTLDGKQLRMYRNGDPLVSTPCHSMTSRQPSTLWMGTSAEPQRFWNGRIDELALFDRALAADEIAKLYQAAGTE</sequence>
<accession>A0A5C6FA75</accession>
<evidence type="ECO:0000256" key="2">
    <source>
        <dbReference type="ARBA" id="ARBA00023157"/>
    </source>
</evidence>
<reference evidence="4 5" key="1">
    <citation type="submission" date="2019-02" db="EMBL/GenBank/DDBJ databases">
        <title>Deep-cultivation of Planctomycetes and their phenomic and genomic characterization uncovers novel biology.</title>
        <authorList>
            <person name="Wiegand S."/>
            <person name="Jogler M."/>
            <person name="Boedeker C."/>
            <person name="Pinto D."/>
            <person name="Vollmers J."/>
            <person name="Rivas-Marin E."/>
            <person name="Kohn T."/>
            <person name="Peeters S.H."/>
            <person name="Heuer A."/>
            <person name="Rast P."/>
            <person name="Oberbeckmann S."/>
            <person name="Bunk B."/>
            <person name="Jeske O."/>
            <person name="Meyerdierks A."/>
            <person name="Storesund J.E."/>
            <person name="Kallscheuer N."/>
            <person name="Luecker S."/>
            <person name="Lage O.M."/>
            <person name="Pohl T."/>
            <person name="Merkel B.J."/>
            <person name="Hornburger P."/>
            <person name="Mueller R.-W."/>
            <person name="Bruemmer F."/>
            <person name="Labrenz M."/>
            <person name="Spormann A.M."/>
            <person name="Op Den Camp H."/>
            <person name="Overmann J."/>
            <person name="Amann R."/>
            <person name="Jetten M.S.M."/>
            <person name="Mascher T."/>
            <person name="Medema M.H."/>
            <person name="Devos D.P."/>
            <person name="Kaster A.-K."/>
            <person name="Ovreas L."/>
            <person name="Rohde M."/>
            <person name="Galperin M.Y."/>
            <person name="Jogler C."/>
        </authorList>
    </citation>
    <scope>NUCLEOTIDE SEQUENCE [LARGE SCALE GENOMIC DNA]</scope>
    <source>
        <strain evidence="4 5">Poly51</strain>
    </source>
</reference>
<evidence type="ECO:0000256" key="1">
    <source>
        <dbReference type="ARBA" id="ARBA00022729"/>
    </source>
</evidence>
<dbReference type="InterPro" id="IPR012373">
    <property type="entry name" value="Ferrdict_sens_TM"/>
</dbReference>
<dbReference type="PANTHER" id="PTHR30273">
    <property type="entry name" value="PERIPLASMIC SIGNAL SENSOR AND SIGMA FACTOR ACTIVATOR FECR-RELATED"/>
    <property type="match status" value="1"/>
</dbReference>
<evidence type="ECO:0000259" key="3">
    <source>
        <dbReference type="SMART" id="SM00560"/>
    </source>
</evidence>
<dbReference type="SUPFAM" id="SSF49899">
    <property type="entry name" value="Concanavalin A-like lectins/glucanases"/>
    <property type="match status" value="1"/>
</dbReference>
<name>A0A5C6FA75_9BACT</name>
<dbReference type="InterPro" id="IPR013320">
    <property type="entry name" value="ConA-like_dom_sf"/>
</dbReference>
<dbReference type="InterPro" id="IPR006860">
    <property type="entry name" value="FecR"/>
</dbReference>
<proteinExistence type="predicted"/>
<dbReference type="RefSeq" id="WP_146457530.1">
    <property type="nucleotide sequence ID" value="NZ_SJPW01000003.1"/>
</dbReference>
<evidence type="ECO:0000313" key="5">
    <source>
        <dbReference type="Proteomes" id="UP000318288"/>
    </source>
</evidence>
<keyword evidence="2" id="KW-1015">Disulfide bond</keyword>
<dbReference type="EMBL" id="SJPW01000003">
    <property type="protein sequence ID" value="TWU56451.1"/>
    <property type="molecule type" value="Genomic_DNA"/>
</dbReference>
<dbReference type="AlphaFoldDB" id="A0A5C6FA75"/>
<organism evidence="4 5">
    <name type="scientific">Rubripirellula tenax</name>
    <dbReference type="NCBI Taxonomy" id="2528015"/>
    <lineage>
        <taxon>Bacteria</taxon>
        <taxon>Pseudomonadati</taxon>
        <taxon>Planctomycetota</taxon>
        <taxon>Planctomycetia</taxon>
        <taxon>Pirellulales</taxon>
        <taxon>Pirellulaceae</taxon>
        <taxon>Rubripirellula</taxon>
    </lineage>
</organism>
<gene>
    <name evidence="4" type="ORF">Poly51_23620</name>
</gene>
<dbReference type="Gene3D" id="2.60.120.1440">
    <property type="match status" value="1"/>
</dbReference>
<dbReference type="GO" id="GO:0016989">
    <property type="term" value="F:sigma factor antagonist activity"/>
    <property type="evidence" value="ECO:0007669"/>
    <property type="project" value="TreeGrafter"/>
</dbReference>
<keyword evidence="1" id="KW-0732">Signal</keyword>
<dbReference type="PANTHER" id="PTHR30273:SF2">
    <property type="entry name" value="PROTEIN FECR"/>
    <property type="match status" value="1"/>
</dbReference>
<dbReference type="Proteomes" id="UP000318288">
    <property type="component" value="Unassembled WGS sequence"/>
</dbReference>
<evidence type="ECO:0000313" key="4">
    <source>
        <dbReference type="EMBL" id="TWU56451.1"/>
    </source>
</evidence>
<dbReference type="InterPro" id="IPR006558">
    <property type="entry name" value="LamG-like"/>
</dbReference>
<dbReference type="Pfam" id="PF04773">
    <property type="entry name" value="FecR"/>
    <property type="match status" value="1"/>
</dbReference>